<dbReference type="GO" id="GO:0005524">
    <property type="term" value="F:ATP binding"/>
    <property type="evidence" value="ECO:0007669"/>
    <property type="project" value="UniProtKB-KW"/>
</dbReference>
<gene>
    <name evidence="5" type="ORF">ET475_06505</name>
</gene>
<dbReference type="GO" id="GO:0005886">
    <property type="term" value="C:plasma membrane"/>
    <property type="evidence" value="ECO:0007669"/>
    <property type="project" value="TreeGrafter"/>
</dbReference>
<keyword evidence="3 5" id="KW-0067">ATP-binding</keyword>
<dbReference type="SMART" id="SM00382">
    <property type="entry name" value="AAA"/>
    <property type="match status" value="1"/>
</dbReference>
<dbReference type="CDD" id="cd03255">
    <property type="entry name" value="ABC_MJ0796_LolCDE_FtsE"/>
    <property type="match status" value="1"/>
</dbReference>
<dbReference type="SUPFAM" id="SSF52540">
    <property type="entry name" value="P-loop containing nucleoside triphosphate hydrolases"/>
    <property type="match status" value="1"/>
</dbReference>
<dbReference type="PANTHER" id="PTHR24220:SF86">
    <property type="entry name" value="ABC TRANSPORTER ABCH.1"/>
    <property type="match status" value="1"/>
</dbReference>
<dbReference type="InterPro" id="IPR017911">
    <property type="entry name" value="MacB-like_ATP-bd"/>
</dbReference>
<dbReference type="InterPro" id="IPR003593">
    <property type="entry name" value="AAA+_ATPase"/>
</dbReference>
<sequence length="236" mass="25556">MDTRRAVNAKVISLHNGSRTLPNGGPVLERVNLTVASRESVAIIGRSGSGKSTLLAGLGLLFPFGDGTDYRLLGHRVSTLKEKDAASLRARTVGFILQNSGLIEHLSALENVRLPLLHSRAHSPRAARVAAHEALERLGIEHLARRRPTEVSGGERQRIAIARALVIRPQLILADEPTGALDEQTGREVLDQLLALVEADASALVVVTHDAEIASRMQRTYRLHSRTLGPATNWVP</sequence>
<evidence type="ECO:0000313" key="6">
    <source>
        <dbReference type="Proteomes" id="UP000293995"/>
    </source>
</evidence>
<dbReference type="PROSITE" id="PS00211">
    <property type="entry name" value="ABC_TRANSPORTER_1"/>
    <property type="match status" value="1"/>
</dbReference>
<name>A0A4P6EHS4_9MICO</name>
<evidence type="ECO:0000256" key="3">
    <source>
        <dbReference type="ARBA" id="ARBA00022840"/>
    </source>
</evidence>
<dbReference type="Pfam" id="PF00005">
    <property type="entry name" value="ABC_tran"/>
    <property type="match status" value="1"/>
</dbReference>
<keyword evidence="6" id="KW-1185">Reference proteome</keyword>
<feature type="domain" description="ABC transporter" evidence="4">
    <location>
        <begin position="12"/>
        <end position="235"/>
    </location>
</feature>
<dbReference type="InterPro" id="IPR003439">
    <property type="entry name" value="ABC_transporter-like_ATP-bd"/>
</dbReference>
<dbReference type="KEGG" id="mprt:ET475_06505"/>
<reference evidence="5 6" key="1">
    <citation type="submission" date="2019-01" db="EMBL/GenBank/DDBJ databases">
        <title>Genome sequencing of strain DFW100M-13.</title>
        <authorList>
            <person name="Heo J."/>
            <person name="Kim S.-J."/>
            <person name="Kim J.-S."/>
            <person name="Hong S.-B."/>
            <person name="Kwon S.-W."/>
        </authorList>
    </citation>
    <scope>NUCLEOTIDE SEQUENCE [LARGE SCALE GENOMIC DNA]</scope>
    <source>
        <strain evidence="5 6">DFW100M-13</strain>
    </source>
</reference>
<dbReference type="PROSITE" id="PS50893">
    <property type="entry name" value="ABC_TRANSPORTER_2"/>
    <property type="match status" value="1"/>
</dbReference>
<proteinExistence type="predicted"/>
<organism evidence="5 6">
    <name type="scientific">Microbacterium protaetiae</name>
    <dbReference type="NCBI Taxonomy" id="2509458"/>
    <lineage>
        <taxon>Bacteria</taxon>
        <taxon>Bacillati</taxon>
        <taxon>Actinomycetota</taxon>
        <taxon>Actinomycetes</taxon>
        <taxon>Micrococcales</taxon>
        <taxon>Microbacteriaceae</taxon>
        <taxon>Microbacterium</taxon>
    </lineage>
</organism>
<dbReference type="EMBL" id="CP035494">
    <property type="protein sequence ID" value="QAY59677.1"/>
    <property type="molecule type" value="Genomic_DNA"/>
</dbReference>
<protein>
    <submittedName>
        <fullName evidence="5">ABC transporter ATP-binding protein</fullName>
    </submittedName>
</protein>
<dbReference type="GO" id="GO:0016887">
    <property type="term" value="F:ATP hydrolysis activity"/>
    <property type="evidence" value="ECO:0007669"/>
    <property type="project" value="InterPro"/>
</dbReference>
<dbReference type="InterPro" id="IPR017871">
    <property type="entry name" value="ABC_transporter-like_CS"/>
</dbReference>
<dbReference type="InterPro" id="IPR015854">
    <property type="entry name" value="ABC_transpr_LolD-like"/>
</dbReference>
<evidence type="ECO:0000313" key="5">
    <source>
        <dbReference type="EMBL" id="QAY59677.1"/>
    </source>
</evidence>
<accession>A0A4P6EHS4</accession>
<dbReference type="PANTHER" id="PTHR24220">
    <property type="entry name" value="IMPORT ATP-BINDING PROTEIN"/>
    <property type="match status" value="1"/>
</dbReference>
<dbReference type="OrthoDB" id="9802264at2"/>
<keyword evidence="1" id="KW-0813">Transport</keyword>
<keyword evidence="2" id="KW-0547">Nucleotide-binding</keyword>
<evidence type="ECO:0000256" key="2">
    <source>
        <dbReference type="ARBA" id="ARBA00022741"/>
    </source>
</evidence>
<evidence type="ECO:0000259" key="4">
    <source>
        <dbReference type="PROSITE" id="PS50893"/>
    </source>
</evidence>
<dbReference type="Gene3D" id="3.40.50.300">
    <property type="entry name" value="P-loop containing nucleotide triphosphate hydrolases"/>
    <property type="match status" value="1"/>
</dbReference>
<dbReference type="AlphaFoldDB" id="A0A4P6EHS4"/>
<dbReference type="InterPro" id="IPR027417">
    <property type="entry name" value="P-loop_NTPase"/>
</dbReference>
<dbReference type="Proteomes" id="UP000293995">
    <property type="component" value="Chromosome"/>
</dbReference>
<dbReference type="GO" id="GO:0022857">
    <property type="term" value="F:transmembrane transporter activity"/>
    <property type="evidence" value="ECO:0007669"/>
    <property type="project" value="TreeGrafter"/>
</dbReference>
<evidence type="ECO:0000256" key="1">
    <source>
        <dbReference type="ARBA" id="ARBA00022448"/>
    </source>
</evidence>